<evidence type="ECO:0000256" key="2">
    <source>
        <dbReference type="ARBA" id="ARBA00022556"/>
    </source>
</evidence>
<evidence type="ECO:0000256" key="1">
    <source>
        <dbReference type="ARBA" id="ARBA00022516"/>
    </source>
</evidence>
<proteinExistence type="inferred from homology"/>
<dbReference type="GO" id="GO:0008780">
    <property type="term" value="F:acyl-[acyl-carrier-protein]-UDP-N-acetylglucosamine O-acyltransferase activity"/>
    <property type="evidence" value="ECO:0007669"/>
    <property type="project" value="UniProtKB-UniRule"/>
</dbReference>
<evidence type="ECO:0000256" key="5">
    <source>
        <dbReference type="ARBA" id="ARBA00023315"/>
    </source>
</evidence>
<comment type="subcellular location">
    <subcellularLocation>
        <location evidence="6">Cytoplasm</location>
    </subcellularLocation>
</comment>
<keyword evidence="2 6" id="KW-0441">Lipid A biosynthesis</keyword>
<dbReference type="NCBIfam" id="NF003657">
    <property type="entry name" value="PRK05289.1"/>
    <property type="match status" value="1"/>
</dbReference>
<evidence type="ECO:0000256" key="3">
    <source>
        <dbReference type="ARBA" id="ARBA00022679"/>
    </source>
</evidence>
<gene>
    <name evidence="6 8" type="primary">lpxA</name>
    <name evidence="8" type="ORF">HMPREF9098_1461</name>
</gene>
<evidence type="ECO:0000313" key="8">
    <source>
        <dbReference type="EMBL" id="EGC17061.1"/>
    </source>
</evidence>
<dbReference type="PIRSF" id="PIRSF000456">
    <property type="entry name" value="UDP-GlcNAc_acltr"/>
    <property type="match status" value="1"/>
</dbReference>
<dbReference type="UniPathway" id="UPA00359">
    <property type="reaction ID" value="UER00477"/>
</dbReference>
<name>F0F027_9NEIS</name>
<dbReference type="STRING" id="888741.HMPREF9098_1461"/>
<keyword evidence="5 6" id="KW-0012">Acyltransferase</keyword>
<dbReference type="GO" id="GO:0005737">
    <property type="term" value="C:cytoplasm"/>
    <property type="evidence" value="ECO:0007669"/>
    <property type="project" value="UniProtKB-SubCell"/>
</dbReference>
<keyword evidence="6" id="KW-0677">Repeat</keyword>
<dbReference type="Gene3D" id="1.20.1180.10">
    <property type="entry name" value="Udp N-acetylglucosamine O-acyltransferase, C-terminal domain"/>
    <property type="match status" value="1"/>
</dbReference>
<keyword evidence="6" id="KW-0963">Cytoplasm</keyword>
<dbReference type="HOGENOM" id="CLU_061249_0_0_4"/>
<evidence type="ECO:0000259" key="7">
    <source>
        <dbReference type="Pfam" id="PF13720"/>
    </source>
</evidence>
<dbReference type="EMBL" id="AEWV01000023">
    <property type="protein sequence ID" value="EGC17061.1"/>
    <property type="molecule type" value="Genomic_DNA"/>
</dbReference>
<dbReference type="GO" id="GO:0009245">
    <property type="term" value="P:lipid A biosynthetic process"/>
    <property type="evidence" value="ECO:0007669"/>
    <property type="project" value="UniProtKB-UniRule"/>
</dbReference>
<dbReference type="Proteomes" id="UP000004088">
    <property type="component" value="Unassembled WGS sequence"/>
</dbReference>
<dbReference type="NCBIfam" id="TIGR01852">
    <property type="entry name" value="lipid_A_lpxA"/>
    <property type="match status" value="1"/>
</dbReference>
<dbReference type="Pfam" id="PF00132">
    <property type="entry name" value="Hexapep"/>
    <property type="match status" value="2"/>
</dbReference>
<protein>
    <recommendedName>
        <fullName evidence="6">Acyl-[acyl-carrier-protein]--UDP-N-acetylglucosamine O-acyltransferase</fullName>
        <shortName evidence="6">UDP-N-acetylglucosamine acyltransferase</shortName>
        <ecNumber evidence="6">2.3.1.129</ecNumber>
    </recommendedName>
</protein>
<dbReference type="AlphaFoldDB" id="F0F027"/>
<comment type="caution">
    <text evidence="8">The sequence shown here is derived from an EMBL/GenBank/DDBJ whole genome shotgun (WGS) entry which is preliminary data.</text>
</comment>
<dbReference type="HAMAP" id="MF_00387">
    <property type="entry name" value="LpxA"/>
    <property type="match status" value="1"/>
</dbReference>
<evidence type="ECO:0000256" key="6">
    <source>
        <dbReference type="HAMAP-Rule" id="MF_00387"/>
    </source>
</evidence>
<feature type="domain" description="UDP N-acetylglucosamine O-acyltransferase C-terminal" evidence="7">
    <location>
        <begin position="198"/>
        <end position="279"/>
    </location>
</feature>
<comment type="pathway">
    <text evidence="6">Glycolipid biosynthesis; lipid IV(A) biosynthesis; lipid IV(A) from (3R)-3-hydroxytetradecanoyl-[acyl-carrier-protein] and UDP-N-acetyl-alpha-D-glucosamine: step 1/6.</text>
</comment>
<dbReference type="Pfam" id="PF13720">
    <property type="entry name" value="Acetyltransf_11"/>
    <property type="match status" value="1"/>
</dbReference>
<dbReference type="InterPro" id="IPR011004">
    <property type="entry name" value="Trimer_LpxA-like_sf"/>
</dbReference>
<reference evidence="8 9" key="1">
    <citation type="submission" date="2011-01" db="EMBL/GenBank/DDBJ databases">
        <authorList>
            <person name="Muzny D."/>
            <person name="Qin X."/>
            <person name="Deng J."/>
            <person name="Jiang H."/>
            <person name="Liu Y."/>
            <person name="Qu J."/>
            <person name="Song X.-Z."/>
            <person name="Zhang L."/>
            <person name="Thornton R."/>
            <person name="Coyle M."/>
            <person name="Francisco L."/>
            <person name="Jackson L."/>
            <person name="Javaid M."/>
            <person name="Korchina V."/>
            <person name="Kovar C."/>
            <person name="Mata R."/>
            <person name="Mathew T."/>
            <person name="Ngo R."/>
            <person name="Nguyen L."/>
            <person name="Nguyen N."/>
            <person name="Okwuonu G."/>
            <person name="Ongeri F."/>
            <person name="Pham C."/>
            <person name="Simmons D."/>
            <person name="Wilczek-Boney K."/>
            <person name="Hale W."/>
            <person name="Jakkamsetti A."/>
            <person name="Pham P."/>
            <person name="Ruth R."/>
            <person name="San Lucas F."/>
            <person name="Warren J."/>
            <person name="Zhang J."/>
            <person name="Zhao Z."/>
            <person name="Zhou C."/>
            <person name="Zhu D."/>
            <person name="Lee S."/>
            <person name="Bess C."/>
            <person name="Blankenburg K."/>
            <person name="Forbes L."/>
            <person name="Fu Q."/>
            <person name="Gubbala S."/>
            <person name="Hirani K."/>
            <person name="Jayaseelan J.C."/>
            <person name="Lara F."/>
            <person name="Munidasa M."/>
            <person name="Palculict T."/>
            <person name="Patil S."/>
            <person name="Pu L.-L."/>
            <person name="Saada N."/>
            <person name="Tang L."/>
            <person name="Weissenberger G."/>
            <person name="Zhu Y."/>
            <person name="Hemphill L."/>
            <person name="Shang Y."/>
            <person name="Youmans B."/>
            <person name="Ayvaz T."/>
            <person name="Ross M."/>
            <person name="Santibanez J."/>
            <person name="Aqrawi P."/>
            <person name="Gross S."/>
            <person name="Joshi V."/>
            <person name="Fowler G."/>
            <person name="Nazareth L."/>
            <person name="Reid J."/>
            <person name="Worley K."/>
            <person name="Petrosino J."/>
            <person name="Highlander S."/>
            <person name="Gibbs R."/>
        </authorList>
    </citation>
    <scope>NUCLEOTIDE SEQUENCE [LARGE SCALE GENOMIC DNA]</scope>
    <source>
        <strain evidence="8 9">ATCC 33394</strain>
    </source>
</reference>
<keyword evidence="9" id="KW-1185">Reference proteome</keyword>
<dbReference type="InterPro" id="IPR029098">
    <property type="entry name" value="Acetyltransf_C"/>
</dbReference>
<dbReference type="InterPro" id="IPR001451">
    <property type="entry name" value="Hexapep"/>
</dbReference>
<evidence type="ECO:0000256" key="4">
    <source>
        <dbReference type="ARBA" id="ARBA00023098"/>
    </source>
</evidence>
<comment type="subunit">
    <text evidence="6">Homotrimer.</text>
</comment>
<accession>F0F027</accession>
<dbReference type="InterPro" id="IPR010137">
    <property type="entry name" value="Lipid_A_LpxA"/>
</dbReference>
<dbReference type="SUPFAM" id="SSF51161">
    <property type="entry name" value="Trimeric LpxA-like enzymes"/>
    <property type="match status" value="1"/>
</dbReference>
<dbReference type="PANTHER" id="PTHR43480:SF1">
    <property type="entry name" value="ACYL-[ACYL-CARRIER-PROTEIN]--UDP-N-ACETYLGLUCOSAMINE O-ACYLTRANSFERASE, MITOCHONDRIAL-RELATED"/>
    <property type="match status" value="1"/>
</dbReference>
<sequence>MPSAEARRAGSLHPTHLNERHKMTRIHPTAVIHPKAQLDSSVSVGAYSIIGEHVQIGANTEIGPHAVIEGHTQIGENNRIFQFASLGAEPQDKKYRGEPTRLIIGNGNTIREFTTFNTGTVTGIGETRIGDDNWIMAYCHLAHDCVIGSHTIFANNSSLAGHVEIGDYVVLGGYTLVFQFCRIGDYAMTAFAAGVHKDVPPYFMAAGYRAEPAGLNSEGMRRNGFSAEQITNVKHAYKEIYLRDLPLEEAKANIDKLAETQPELLVLRDFLNTSKRGIVR</sequence>
<dbReference type="Gene3D" id="2.160.10.10">
    <property type="entry name" value="Hexapeptide repeat proteins"/>
    <property type="match status" value="1"/>
</dbReference>
<evidence type="ECO:0000313" key="9">
    <source>
        <dbReference type="Proteomes" id="UP000004088"/>
    </source>
</evidence>
<comment type="catalytic activity">
    <reaction evidence="6">
        <text>a (3R)-hydroxyacyl-[ACP] + UDP-N-acetyl-alpha-D-glucosamine = a UDP-3-O-[(3R)-3-hydroxyacyl]-N-acetyl-alpha-D-glucosamine + holo-[ACP]</text>
        <dbReference type="Rhea" id="RHEA:67812"/>
        <dbReference type="Rhea" id="RHEA-COMP:9685"/>
        <dbReference type="Rhea" id="RHEA-COMP:9945"/>
        <dbReference type="ChEBI" id="CHEBI:57705"/>
        <dbReference type="ChEBI" id="CHEBI:64479"/>
        <dbReference type="ChEBI" id="CHEBI:78827"/>
        <dbReference type="ChEBI" id="CHEBI:173225"/>
        <dbReference type="EC" id="2.3.1.129"/>
    </reaction>
</comment>
<keyword evidence="3 6" id="KW-0808">Transferase</keyword>
<dbReference type="InterPro" id="IPR037157">
    <property type="entry name" value="Acetyltransf_C_sf"/>
</dbReference>
<dbReference type="CDD" id="cd03351">
    <property type="entry name" value="LbH_UDP-GlcNAc_AT"/>
    <property type="match status" value="1"/>
</dbReference>
<comment type="similarity">
    <text evidence="6">Belongs to the transferase hexapeptide repeat family. LpxA subfamily.</text>
</comment>
<dbReference type="GO" id="GO:0016020">
    <property type="term" value="C:membrane"/>
    <property type="evidence" value="ECO:0007669"/>
    <property type="project" value="GOC"/>
</dbReference>
<dbReference type="EC" id="2.3.1.129" evidence="6"/>
<dbReference type="PANTHER" id="PTHR43480">
    <property type="entry name" value="ACYL-[ACYL-CARRIER-PROTEIN]--UDP-N-ACETYLGLUCOSAMINE O-ACYLTRANSFERASE"/>
    <property type="match status" value="1"/>
</dbReference>
<keyword evidence="4 6" id="KW-0443">Lipid metabolism</keyword>
<keyword evidence="1 6" id="KW-0444">Lipid biosynthesis</keyword>
<organism evidence="8 9">
    <name type="scientific">Kingella denitrificans ATCC 33394</name>
    <dbReference type="NCBI Taxonomy" id="888741"/>
    <lineage>
        <taxon>Bacteria</taxon>
        <taxon>Pseudomonadati</taxon>
        <taxon>Pseudomonadota</taxon>
        <taxon>Betaproteobacteria</taxon>
        <taxon>Neisseriales</taxon>
        <taxon>Neisseriaceae</taxon>
        <taxon>Kingella</taxon>
    </lineage>
</organism>
<comment type="function">
    <text evidence="6">Involved in the biosynthesis of lipid A, a phosphorylated glycolipid that anchors the lipopolysaccharide to the outer membrane of the cell.</text>
</comment>